<organism evidence="1 2">
    <name type="scientific">Pseudomonas brassicacearum (strain NFM421)</name>
    <dbReference type="NCBI Taxonomy" id="994484"/>
    <lineage>
        <taxon>Bacteria</taxon>
        <taxon>Pseudomonadati</taxon>
        <taxon>Pseudomonadota</taxon>
        <taxon>Gammaproteobacteria</taxon>
        <taxon>Pseudomonadales</taxon>
        <taxon>Pseudomonadaceae</taxon>
        <taxon>Pseudomonas</taxon>
    </lineage>
</organism>
<dbReference type="STRING" id="994484.PSEBR_m1726"/>
<dbReference type="KEGG" id="pba:PSEBR_m1726"/>
<reference key="2">
    <citation type="submission" date="2011-03" db="EMBL/GenBank/DDBJ databases">
        <title>Complete Genome Sequence of a beneficial plant roots-associated bacterium Pseudomonas brassicacearum.</title>
        <authorList>
            <person name="Ortet P."/>
            <person name="Barakat M."/>
            <person name="Lalaouna D."/>
            <person name="Fochesato S."/>
            <person name="Barbe V."/>
            <person name="Santaella C."/>
            <person name="Heulin T."/>
            <person name="Achouak W."/>
        </authorList>
    </citation>
    <scope>NUCLEOTIDE SEQUENCE</scope>
    <source>
        <strain>NFM421</strain>
    </source>
</reference>
<dbReference type="Proteomes" id="UP000006692">
    <property type="component" value="Chromosome"/>
</dbReference>
<dbReference type="AlphaFoldDB" id="F2K6Y7"/>
<sequence length="75" mass="8667">MLAGPERKKKVDVLPGLVGREQKWWALLQLILVNKSNTVTFFVAWLAARPLRRLVCGFARGVLDVRAFCFDRRLR</sequence>
<reference evidence="1 2" key="1">
    <citation type="journal article" date="2011" name="J. Bacteriol.">
        <title>Complete genome sequence of a beneficial plant root-associated bacterium, Pseudomonas brassicacearum.</title>
        <authorList>
            <person name="Ortet P."/>
            <person name="Barakat M."/>
            <person name="Lalaouna D."/>
            <person name="Fochesato S."/>
            <person name="Barbe V."/>
            <person name="Vacherie B."/>
            <person name="Santaella C."/>
            <person name="Heulin T."/>
            <person name="Achouak W."/>
        </authorList>
    </citation>
    <scope>NUCLEOTIDE SEQUENCE [LARGE SCALE GENOMIC DNA]</scope>
    <source>
        <strain evidence="1 2">NFM421</strain>
    </source>
</reference>
<protein>
    <submittedName>
        <fullName evidence="1">Uncharacterized protein</fullName>
    </submittedName>
</protein>
<proteinExistence type="predicted"/>
<evidence type="ECO:0000313" key="1">
    <source>
        <dbReference type="EMBL" id="AEA72064.1"/>
    </source>
</evidence>
<evidence type="ECO:0000313" key="2">
    <source>
        <dbReference type="Proteomes" id="UP000006692"/>
    </source>
</evidence>
<dbReference type="EMBL" id="CP002585">
    <property type="protein sequence ID" value="AEA72064.1"/>
    <property type="molecule type" value="Genomic_DNA"/>
</dbReference>
<accession>F2K6Y7</accession>
<gene>
    <name evidence="1" type="ORF">PSEBR_m1726</name>
</gene>
<dbReference type="HOGENOM" id="CLU_2668250_0_0_6"/>
<name>F2K6Y7_PSEBN</name>